<dbReference type="AlphaFoldDB" id="A0A839ZXI1"/>
<name>A0A839ZXI1_9CAUL</name>
<comment type="caution">
    <text evidence="3">The sequence shown here is derived from an EMBL/GenBank/DDBJ whole genome shotgun (WGS) entry which is preliminary data.</text>
</comment>
<reference evidence="3 4" key="1">
    <citation type="submission" date="2020-08" db="EMBL/GenBank/DDBJ databases">
        <title>Genomic Encyclopedia of Type Strains, Phase IV (KMG-IV): sequencing the most valuable type-strain genomes for metagenomic binning, comparative biology and taxonomic classification.</title>
        <authorList>
            <person name="Goeker M."/>
        </authorList>
    </citation>
    <scope>NUCLEOTIDE SEQUENCE [LARGE SCALE GENOMIC DNA]</scope>
    <source>
        <strain evidence="3 4">DSM 21793</strain>
    </source>
</reference>
<feature type="domain" description="DUF3857" evidence="2">
    <location>
        <begin position="71"/>
        <end position="224"/>
    </location>
</feature>
<feature type="chain" id="PRO_5033067011" description="DUF3857 domain-containing protein" evidence="1">
    <location>
        <begin position="25"/>
        <end position="653"/>
    </location>
</feature>
<evidence type="ECO:0000259" key="2">
    <source>
        <dbReference type="Pfam" id="PF12969"/>
    </source>
</evidence>
<dbReference type="Proteomes" id="UP000530564">
    <property type="component" value="Unassembled WGS sequence"/>
</dbReference>
<gene>
    <name evidence="3" type="ORF">GGQ61_001481</name>
</gene>
<proteinExistence type="predicted"/>
<dbReference type="Pfam" id="PF12969">
    <property type="entry name" value="DUF3857"/>
    <property type="match status" value="1"/>
</dbReference>
<organism evidence="3 4">
    <name type="scientific">Phenylobacterium haematophilum</name>
    <dbReference type="NCBI Taxonomy" id="98513"/>
    <lineage>
        <taxon>Bacteria</taxon>
        <taxon>Pseudomonadati</taxon>
        <taxon>Pseudomonadota</taxon>
        <taxon>Alphaproteobacteria</taxon>
        <taxon>Caulobacterales</taxon>
        <taxon>Caulobacteraceae</taxon>
        <taxon>Phenylobacterium</taxon>
    </lineage>
</organism>
<protein>
    <recommendedName>
        <fullName evidence="2">DUF3857 domain-containing protein</fullName>
    </recommendedName>
</protein>
<dbReference type="InterPro" id="IPR024618">
    <property type="entry name" value="DUF3857"/>
</dbReference>
<accession>A0A839ZXI1</accession>
<dbReference type="RefSeq" id="WP_246370585.1">
    <property type="nucleotide sequence ID" value="NZ_JACIDK010000002.1"/>
</dbReference>
<sequence length="653" mass="71527">MLFRLALAASLAMPFAAVSTLAHAADRPSFGPPAAWVAVAEIPQAPPQDGAAAVQVVLDDNQTRFSPDGDAYYNRRVYRVTRPEGLANFQSRNVTWDPSVEQVAWHTLRIVRDGKTIDLLKGGEDLLVLRRETNLERAMLDGRMTASRQIEGLQVGDLVDMAWTTTRRDPIVEGRSYDYERMQFPGAAGRYRVRVSWPEGRSVRWRGTEGFGEPTLTSKDGWTTLERDQALATAPKPPLGAPLRFQRLGDLEVSSYGAWADVSKIMHPHFVKAATLGPESEAKVQAAAIAAAHKMPKDRAFAALKLVEDQTRYLFLGMGEGGYVPASAEETWQRRFGDCKGKTVLLLALLKELSVEAEPALVSLGGGDGMDERLPSLSAFNHVLVRASIDGKTYWLDGTRTGDRGGIDALPAPGWRWALPLRADGAELERVVETAPTQPQIVSVIHLDASKGLSEAAPARVELRMHGDAAAGFRQVAARAPREDLERTFRQAFSSTYSWIELDRVIWESRPDDNSFSLVMTGKAEVEWRENPDLGVREFKLPGAGGGVAAYPRREPGPNREAPYAVAYPTFRESVTEVVLPGGGRGFTIRGPNADQSIGGYEVKQSSVIDGQVARFSTQVRSLTPEIPASEIETANRGLRALAAQEYFVRAPK</sequence>
<keyword evidence="1" id="KW-0732">Signal</keyword>
<evidence type="ECO:0000256" key="1">
    <source>
        <dbReference type="SAM" id="SignalP"/>
    </source>
</evidence>
<feature type="signal peptide" evidence="1">
    <location>
        <begin position="1"/>
        <end position="24"/>
    </location>
</feature>
<dbReference type="EMBL" id="JACIDK010000002">
    <property type="protein sequence ID" value="MBB3890764.1"/>
    <property type="molecule type" value="Genomic_DNA"/>
</dbReference>
<dbReference type="Gene3D" id="2.60.40.3140">
    <property type="match status" value="1"/>
</dbReference>
<dbReference type="Gene3D" id="3.10.620.30">
    <property type="match status" value="1"/>
</dbReference>
<evidence type="ECO:0000313" key="3">
    <source>
        <dbReference type="EMBL" id="MBB3890764.1"/>
    </source>
</evidence>
<keyword evidence="4" id="KW-1185">Reference proteome</keyword>
<evidence type="ECO:0000313" key="4">
    <source>
        <dbReference type="Proteomes" id="UP000530564"/>
    </source>
</evidence>